<name>C7QBN2_CATAD</name>
<dbReference type="eggNOG" id="COG3598">
    <property type="taxonomic scope" value="Bacteria"/>
</dbReference>
<dbReference type="Proteomes" id="UP000000851">
    <property type="component" value="Chromosome"/>
</dbReference>
<dbReference type="EMBL" id="CP001700">
    <property type="protein sequence ID" value="ACU70609.1"/>
    <property type="molecule type" value="Genomic_DNA"/>
</dbReference>
<dbReference type="KEGG" id="cai:Caci_1688"/>
<dbReference type="HOGENOM" id="CLU_092810_1_0_11"/>
<dbReference type="Pfam" id="PF09250">
    <property type="entry name" value="Prim-Pol"/>
    <property type="match status" value="1"/>
</dbReference>
<dbReference type="STRING" id="479433.Caci_1688"/>
<dbReference type="InterPro" id="IPR015330">
    <property type="entry name" value="DNA_primase/pol_bifunc_N"/>
</dbReference>
<proteinExistence type="predicted"/>
<dbReference type="AlphaFoldDB" id="C7QBN2"/>
<keyword evidence="3" id="KW-1185">Reference proteome</keyword>
<organism evidence="2 3">
    <name type="scientific">Catenulispora acidiphila (strain DSM 44928 / JCM 14897 / NBRC 102108 / NRRL B-24433 / ID139908)</name>
    <dbReference type="NCBI Taxonomy" id="479433"/>
    <lineage>
        <taxon>Bacteria</taxon>
        <taxon>Bacillati</taxon>
        <taxon>Actinomycetota</taxon>
        <taxon>Actinomycetes</taxon>
        <taxon>Catenulisporales</taxon>
        <taxon>Catenulisporaceae</taxon>
        <taxon>Catenulispora</taxon>
    </lineage>
</organism>
<evidence type="ECO:0000259" key="1">
    <source>
        <dbReference type="SMART" id="SM00943"/>
    </source>
</evidence>
<dbReference type="SMART" id="SM00943">
    <property type="entry name" value="Prim-Pol"/>
    <property type="match status" value="1"/>
</dbReference>
<accession>C7QBN2</accession>
<sequence>MPRSWRPAKNRKREHAASLVGVRDGVRDGVRAEGLLDPLDRLVAAGFAVVPAAAPREGSCSCDRLGCPTPAAHPLSRAWQVEASTDPERLALWRARHPEANYVTPTGKTHSVLDVPDDVGADALRRILVAGTAPGPVAEADGRYLFFTAPRTNPDTDDVDEDEWWSSSLDCRPETLQEHPGLRWHDRGSYVFVPPSVNMAGSTARWVYWPADGTPLPDAVVVLEVLADVLAEFSAA</sequence>
<evidence type="ECO:0000313" key="2">
    <source>
        <dbReference type="EMBL" id="ACU70609.1"/>
    </source>
</evidence>
<evidence type="ECO:0000313" key="3">
    <source>
        <dbReference type="Proteomes" id="UP000000851"/>
    </source>
</evidence>
<feature type="domain" description="DNA primase/polymerase bifunctional N-terminal" evidence="1">
    <location>
        <begin position="39"/>
        <end position="220"/>
    </location>
</feature>
<dbReference type="InParanoid" id="C7QBN2"/>
<protein>
    <submittedName>
        <fullName evidence="2">Bifunctional DNA primase/polymerase</fullName>
    </submittedName>
</protein>
<gene>
    <name evidence="2" type="ordered locus">Caci_1688</name>
</gene>
<reference evidence="2 3" key="1">
    <citation type="journal article" date="2009" name="Stand. Genomic Sci.">
        <title>Complete genome sequence of Catenulispora acidiphila type strain (ID 139908).</title>
        <authorList>
            <person name="Copeland A."/>
            <person name="Lapidus A."/>
            <person name="Glavina Del Rio T."/>
            <person name="Nolan M."/>
            <person name="Lucas S."/>
            <person name="Chen F."/>
            <person name="Tice H."/>
            <person name="Cheng J.F."/>
            <person name="Bruce D."/>
            <person name="Goodwin L."/>
            <person name="Pitluck S."/>
            <person name="Mikhailova N."/>
            <person name="Pati A."/>
            <person name="Ivanova N."/>
            <person name="Mavromatis K."/>
            <person name="Chen A."/>
            <person name="Palaniappan K."/>
            <person name="Chain P."/>
            <person name="Land M."/>
            <person name="Hauser L."/>
            <person name="Chang Y.J."/>
            <person name="Jeffries C.D."/>
            <person name="Chertkov O."/>
            <person name="Brettin T."/>
            <person name="Detter J.C."/>
            <person name="Han C."/>
            <person name="Ali Z."/>
            <person name="Tindall B.J."/>
            <person name="Goker M."/>
            <person name="Bristow J."/>
            <person name="Eisen J.A."/>
            <person name="Markowitz V."/>
            <person name="Hugenholtz P."/>
            <person name="Kyrpides N.C."/>
            <person name="Klenk H.P."/>
        </authorList>
    </citation>
    <scope>NUCLEOTIDE SEQUENCE [LARGE SCALE GENOMIC DNA]</scope>
    <source>
        <strain evidence="3">DSM 44928 / JCM 14897 / NBRC 102108 / NRRL B-24433 / ID139908</strain>
    </source>
</reference>